<organism evidence="1 2">
    <name type="scientific">Candidatus Gottesmanbacteria bacterium GW2011_GWA2_42_18</name>
    <dbReference type="NCBI Taxonomy" id="1618442"/>
    <lineage>
        <taxon>Bacteria</taxon>
        <taxon>Candidatus Gottesmaniibacteriota</taxon>
    </lineage>
</organism>
<dbReference type="SUPFAM" id="SSF46785">
    <property type="entry name" value="Winged helix' DNA-binding domain"/>
    <property type="match status" value="1"/>
</dbReference>
<dbReference type="EMBL" id="LCDD01000002">
    <property type="protein sequence ID" value="KKS47887.1"/>
    <property type="molecule type" value="Genomic_DNA"/>
</dbReference>
<dbReference type="AlphaFoldDB" id="A0A0G0ZGP3"/>
<protein>
    <recommendedName>
        <fullName evidence="3">HTH arsR-type domain-containing protein</fullName>
    </recommendedName>
</protein>
<proteinExistence type="predicted"/>
<comment type="caution">
    <text evidence="1">The sequence shown here is derived from an EMBL/GenBank/DDBJ whole genome shotgun (WGS) entry which is preliminary data.</text>
</comment>
<name>A0A0G0ZGP3_9BACT</name>
<reference evidence="1 2" key="1">
    <citation type="journal article" date="2015" name="Nature">
        <title>rRNA introns, odd ribosomes, and small enigmatic genomes across a large radiation of phyla.</title>
        <authorList>
            <person name="Brown C.T."/>
            <person name="Hug L.A."/>
            <person name="Thomas B.C."/>
            <person name="Sharon I."/>
            <person name="Castelle C.J."/>
            <person name="Singh A."/>
            <person name="Wilkins M.J."/>
            <person name="Williams K.H."/>
            <person name="Banfield J.F."/>
        </authorList>
    </citation>
    <scope>NUCLEOTIDE SEQUENCE [LARGE SCALE GENOMIC DNA]</scope>
</reference>
<dbReference type="InterPro" id="IPR036388">
    <property type="entry name" value="WH-like_DNA-bd_sf"/>
</dbReference>
<evidence type="ECO:0000313" key="2">
    <source>
        <dbReference type="Proteomes" id="UP000034320"/>
    </source>
</evidence>
<accession>A0A0G0ZGP3</accession>
<evidence type="ECO:0008006" key="3">
    <source>
        <dbReference type="Google" id="ProtNLM"/>
    </source>
</evidence>
<dbReference type="InterPro" id="IPR036390">
    <property type="entry name" value="WH_DNA-bd_sf"/>
</dbReference>
<dbReference type="CDD" id="cd00090">
    <property type="entry name" value="HTH_ARSR"/>
    <property type="match status" value="1"/>
</dbReference>
<dbReference type="Proteomes" id="UP000034320">
    <property type="component" value="Unassembled WGS sequence"/>
</dbReference>
<evidence type="ECO:0000313" key="1">
    <source>
        <dbReference type="EMBL" id="KKS47887.1"/>
    </source>
</evidence>
<sequence>MDIFKLTRSITRQKILTLFLADPGEAHYLHEIARILSISAGNIRREMKTMAASGLFNSYSLGRLLYFKINQNTALFETVKSLTMKTAPQTNNDIIAKAFLWTAKPSPIALQSEIYCQTRDIFQVRLQTFTEHLEAKLGTGAYLVSAVAGEIGNNSFDHNLGNWPDMPGVLFAHAKKIVVLADRGQGILKTLQNVRSQIKNDREALLIAFTEIISGRFGEKRGNGLKFVSSIIREKKWCLEFYSGRGFLKLARETKLKITESPRVIKGCLAVLKY</sequence>
<dbReference type="Gene3D" id="1.10.10.10">
    <property type="entry name" value="Winged helix-like DNA-binding domain superfamily/Winged helix DNA-binding domain"/>
    <property type="match status" value="1"/>
</dbReference>
<gene>
    <name evidence="1" type="ORF">UV09_C0002G0065</name>
</gene>
<dbReference type="InterPro" id="IPR011991">
    <property type="entry name" value="ArsR-like_HTH"/>
</dbReference>